<proteinExistence type="predicted"/>
<evidence type="ECO:0000256" key="1">
    <source>
        <dbReference type="ARBA" id="ARBA00000085"/>
    </source>
</evidence>
<comment type="caution">
    <text evidence="18">The sequence shown here is derived from an EMBL/GenBank/DDBJ whole genome shotgun (WGS) entry which is preliminary data.</text>
</comment>
<sequence length="489" mass="54279">MRASYFELEEDGDSFHLAARFEHDSMPMPERMRLSDFSPALGDAYRSGRTLMVADASVQGELVAAPETYAAIGVAAWAAVPLMSSGRLVAWIGVHSSVPRDWSTDDLRTLDDVAERTWGAVERTRAEGALRVNEEQLRAFGEASSDLLWIRDAKTLAWEYLSPAFERIYGITREAALRGDTMANWLDLILPEDRKRARDQIEKARQGERVVFDYRIIRPSDGEVRLLRDTDFPIRDAAGHITRIGGVGHDATEEQATAERLQVLVHELQHRTRNLMAVVQSVTDRTLAGSSSLEDFQERIRDRLGALARVNGLLSRLNEGDRITFDELIRTELRGHGVIDGSDQGLQVSLQGPRGLRLRSSQVQTLALGLHELATNALKYGALSRPEGRLDISWRLVPGPDGQRRLLVNWRETGIEVAMPDTAPGGGTIDGKPLRRRGYGRELIERALPYQLKAETSYELAPGGVRCTIILPLSSAPDAGGMDMEKKNA</sequence>
<evidence type="ECO:0000256" key="10">
    <source>
        <dbReference type="ARBA" id="ARBA00022741"/>
    </source>
</evidence>
<keyword evidence="5" id="KW-0716">Sensory transduction</keyword>
<dbReference type="PANTHER" id="PTHR41523">
    <property type="entry name" value="TWO-COMPONENT SYSTEM SENSOR PROTEIN"/>
    <property type="match status" value="1"/>
</dbReference>
<dbReference type="Proteomes" id="UP001149822">
    <property type="component" value="Unassembled WGS sequence"/>
</dbReference>
<evidence type="ECO:0000313" key="19">
    <source>
        <dbReference type="Proteomes" id="UP001149822"/>
    </source>
</evidence>
<dbReference type="CDD" id="cd00130">
    <property type="entry name" value="PAS"/>
    <property type="match status" value="1"/>
</dbReference>
<dbReference type="EMBL" id="JAPTYD010000004">
    <property type="protein sequence ID" value="MCZ0961065.1"/>
    <property type="molecule type" value="Genomic_DNA"/>
</dbReference>
<evidence type="ECO:0000256" key="4">
    <source>
        <dbReference type="ARBA" id="ARBA00022553"/>
    </source>
</evidence>
<dbReference type="RefSeq" id="WP_268941106.1">
    <property type="nucleotide sequence ID" value="NZ_JAPTYD010000004.1"/>
</dbReference>
<evidence type="ECO:0000256" key="2">
    <source>
        <dbReference type="ARBA" id="ARBA00012438"/>
    </source>
</evidence>
<keyword evidence="14" id="KW-0843">Virulence</keyword>
<dbReference type="SMART" id="SM00091">
    <property type="entry name" value="PAS"/>
    <property type="match status" value="1"/>
</dbReference>
<keyword evidence="4" id="KW-0597">Phosphoprotein</keyword>
<dbReference type="Pfam" id="PF01590">
    <property type="entry name" value="GAF"/>
    <property type="match status" value="1"/>
</dbReference>
<dbReference type="SUPFAM" id="SSF55781">
    <property type="entry name" value="GAF domain-like"/>
    <property type="match status" value="1"/>
</dbReference>
<keyword evidence="15" id="KW-0675">Receptor</keyword>
<keyword evidence="13" id="KW-0157">Chromophore</keyword>
<dbReference type="InterPro" id="IPR035965">
    <property type="entry name" value="PAS-like_dom_sf"/>
</dbReference>
<dbReference type="Gene3D" id="3.30.450.40">
    <property type="match status" value="1"/>
</dbReference>
<dbReference type="NCBIfam" id="TIGR00229">
    <property type="entry name" value="sensory_box"/>
    <property type="match status" value="1"/>
</dbReference>
<dbReference type="Pfam" id="PF07536">
    <property type="entry name" value="HWE_HK"/>
    <property type="match status" value="1"/>
</dbReference>
<dbReference type="InterPro" id="IPR036890">
    <property type="entry name" value="HATPase_C_sf"/>
</dbReference>
<keyword evidence="19" id="KW-1185">Reference proteome</keyword>
<dbReference type="InterPro" id="IPR013655">
    <property type="entry name" value="PAS_fold_3"/>
</dbReference>
<accession>A0ABT4J1U0</accession>
<keyword evidence="10" id="KW-0547">Nucleotide-binding</keyword>
<keyword evidence="12" id="KW-0067">ATP-binding</keyword>
<dbReference type="PROSITE" id="PS50113">
    <property type="entry name" value="PAC"/>
    <property type="match status" value="1"/>
</dbReference>
<dbReference type="Pfam" id="PF08447">
    <property type="entry name" value="PAS_3"/>
    <property type="match status" value="1"/>
</dbReference>
<evidence type="ECO:0000256" key="14">
    <source>
        <dbReference type="ARBA" id="ARBA00023026"/>
    </source>
</evidence>
<keyword evidence="6" id="KW-0285">Flavoprotein</keyword>
<keyword evidence="3" id="KW-0600">Photoreceptor protein</keyword>
<keyword evidence="11" id="KW-0418">Kinase</keyword>
<dbReference type="PROSITE" id="PS50112">
    <property type="entry name" value="PAS"/>
    <property type="match status" value="1"/>
</dbReference>
<evidence type="ECO:0000256" key="6">
    <source>
        <dbReference type="ARBA" id="ARBA00022630"/>
    </source>
</evidence>
<feature type="domain" description="PAS" evidence="16">
    <location>
        <begin position="133"/>
        <end position="208"/>
    </location>
</feature>
<dbReference type="SMART" id="SM00086">
    <property type="entry name" value="PAC"/>
    <property type="match status" value="1"/>
</dbReference>
<dbReference type="InterPro" id="IPR000014">
    <property type="entry name" value="PAS"/>
</dbReference>
<feature type="domain" description="PAC" evidence="17">
    <location>
        <begin position="210"/>
        <end position="263"/>
    </location>
</feature>
<dbReference type="Gene3D" id="3.30.565.10">
    <property type="entry name" value="Histidine kinase-like ATPase, C-terminal domain"/>
    <property type="match status" value="1"/>
</dbReference>
<evidence type="ECO:0000256" key="15">
    <source>
        <dbReference type="ARBA" id="ARBA00023170"/>
    </source>
</evidence>
<keyword evidence="8" id="KW-0808">Transferase</keyword>
<evidence type="ECO:0000259" key="17">
    <source>
        <dbReference type="PROSITE" id="PS50113"/>
    </source>
</evidence>
<evidence type="ECO:0000256" key="8">
    <source>
        <dbReference type="ARBA" id="ARBA00022679"/>
    </source>
</evidence>
<dbReference type="PANTHER" id="PTHR41523:SF8">
    <property type="entry name" value="ETHYLENE RESPONSE SENSOR PROTEIN"/>
    <property type="match status" value="1"/>
</dbReference>
<protein>
    <recommendedName>
        <fullName evidence="2">histidine kinase</fullName>
        <ecNumber evidence="2">2.7.13.3</ecNumber>
    </recommendedName>
</protein>
<evidence type="ECO:0000313" key="18">
    <source>
        <dbReference type="EMBL" id="MCZ0961065.1"/>
    </source>
</evidence>
<evidence type="ECO:0000256" key="5">
    <source>
        <dbReference type="ARBA" id="ARBA00022606"/>
    </source>
</evidence>
<evidence type="ECO:0000256" key="12">
    <source>
        <dbReference type="ARBA" id="ARBA00022840"/>
    </source>
</evidence>
<comment type="catalytic activity">
    <reaction evidence="1">
        <text>ATP + protein L-histidine = ADP + protein N-phospho-L-histidine.</text>
        <dbReference type="EC" id="2.7.13.3"/>
    </reaction>
</comment>
<dbReference type="SUPFAM" id="SSF55785">
    <property type="entry name" value="PYP-like sensor domain (PAS domain)"/>
    <property type="match status" value="1"/>
</dbReference>
<gene>
    <name evidence="18" type="ORF">OU682_05470</name>
</gene>
<evidence type="ECO:0000256" key="9">
    <source>
        <dbReference type="ARBA" id="ARBA00022737"/>
    </source>
</evidence>
<evidence type="ECO:0000256" key="3">
    <source>
        <dbReference type="ARBA" id="ARBA00022543"/>
    </source>
</evidence>
<evidence type="ECO:0000256" key="11">
    <source>
        <dbReference type="ARBA" id="ARBA00022777"/>
    </source>
</evidence>
<evidence type="ECO:0000259" key="16">
    <source>
        <dbReference type="PROSITE" id="PS50112"/>
    </source>
</evidence>
<reference evidence="18" key="1">
    <citation type="submission" date="2022-12" db="EMBL/GenBank/DDBJ databases">
        <title>Paracoccus sp. EF6 isolated from a lake water.</title>
        <authorList>
            <person name="Liu H."/>
        </authorList>
    </citation>
    <scope>NUCLEOTIDE SEQUENCE</scope>
    <source>
        <strain evidence="18">EF6</strain>
    </source>
</reference>
<evidence type="ECO:0000256" key="7">
    <source>
        <dbReference type="ARBA" id="ARBA00022643"/>
    </source>
</evidence>
<dbReference type="EC" id="2.7.13.3" evidence="2"/>
<evidence type="ECO:0000256" key="13">
    <source>
        <dbReference type="ARBA" id="ARBA00022991"/>
    </source>
</evidence>
<keyword evidence="7" id="KW-0288">FMN</keyword>
<name>A0ABT4J1U0_9RHOB</name>
<dbReference type="InterPro" id="IPR011102">
    <property type="entry name" value="Sig_transdc_His_kinase_HWE"/>
</dbReference>
<dbReference type="Gene3D" id="3.30.450.20">
    <property type="entry name" value="PAS domain"/>
    <property type="match status" value="1"/>
</dbReference>
<dbReference type="InterPro" id="IPR000700">
    <property type="entry name" value="PAS-assoc_C"/>
</dbReference>
<organism evidence="18 19">
    <name type="scientific">Paracoccus benzoatiresistens</name>
    <dbReference type="NCBI Taxonomy" id="2997341"/>
    <lineage>
        <taxon>Bacteria</taxon>
        <taxon>Pseudomonadati</taxon>
        <taxon>Pseudomonadota</taxon>
        <taxon>Alphaproteobacteria</taxon>
        <taxon>Rhodobacterales</taxon>
        <taxon>Paracoccaceae</taxon>
        <taxon>Paracoccus</taxon>
    </lineage>
</organism>
<keyword evidence="9" id="KW-0677">Repeat</keyword>
<dbReference type="InterPro" id="IPR001610">
    <property type="entry name" value="PAC"/>
</dbReference>
<dbReference type="InterPro" id="IPR003018">
    <property type="entry name" value="GAF"/>
</dbReference>
<dbReference type="InterPro" id="IPR029016">
    <property type="entry name" value="GAF-like_dom_sf"/>
</dbReference>
<dbReference type="SMART" id="SM00911">
    <property type="entry name" value="HWE_HK"/>
    <property type="match status" value="1"/>
</dbReference>